<organism evidence="2 3">
    <name type="scientific">Micavibrio aeruginosavorus</name>
    <dbReference type="NCBI Taxonomy" id="349221"/>
    <lineage>
        <taxon>Bacteria</taxon>
        <taxon>Pseudomonadati</taxon>
        <taxon>Bdellovibrionota</taxon>
        <taxon>Bdellovibrionia</taxon>
        <taxon>Bdellovibrionales</taxon>
        <taxon>Pseudobdellovibrionaceae</taxon>
        <taxon>Micavibrio</taxon>
    </lineage>
</organism>
<comment type="caution">
    <text evidence="2">The sequence shown here is derived from an EMBL/GenBank/DDBJ whole genome shotgun (WGS) entry which is preliminary data.</text>
</comment>
<protein>
    <submittedName>
        <fullName evidence="2">Uncharacterized protein</fullName>
    </submittedName>
</protein>
<proteinExistence type="predicted"/>
<evidence type="ECO:0000256" key="1">
    <source>
        <dbReference type="SAM" id="MobiDB-lite"/>
    </source>
</evidence>
<feature type="region of interest" description="Disordered" evidence="1">
    <location>
        <begin position="158"/>
        <end position="183"/>
    </location>
</feature>
<dbReference type="AlphaFoldDB" id="A0A2W5MQQ4"/>
<accession>A0A2W5MQQ4</accession>
<reference evidence="2 3" key="1">
    <citation type="submission" date="2017-08" db="EMBL/GenBank/DDBJ databases">
        <title>Infants hospitalized years apart are colonized by the same room-sourced microbial strains.</title>
        <authorList>
            <person name="Brooks B."/>
            <person name="Olm M.R."/>
            <person name="Firek B.A."/>
            <person name="Baker R."/>
            <person name="Thomas B.C."/>
            <person name="Morowitz M.J."/>
            <person name="Banfield J.F."/>
        </authorList>
    </citation>
    <scope>NUCLEOTIDE SEQUENCE [LARGE SCALE GENOMIC DNA]</scope>
    <source>
        <strain evidence="2">S2_005_002_R2_29</strain>
    </source>
</reference>
<gene>
    <name evidence="2" type="ORF">DI551_11725</name>
</gene>
<name>A0A2W5MQQ4_9BACT</name>
<evidence type="ECO:0000313" key="2">
    <source>
        <dbReference type="EMBL" id="PZQ43661.1"/>
    </source>
</evidence>
<evidence type="ECO:0000313" key="3">
    <source>
        <dbReference type="Proteomes" id="UP000249417"/>
    </source>
</evidence>
<dbReference type="Proteomes" id="UP000249417">
    <property type="component" value="Unassembled WGS sequence"/>
</dbReference>
<dbReference type="EMBL" id="QFQB01000140">
    <property type="protein sequence ID" value="PZQ43661.1"/>
    <property type="molecule type" value="Genomic_DNA"/>
</dbReference>
<sequence>MDLSVSTALPDSLAALRRAQAYRIAAPATSTPATQEAANLPVISNISAKTSQTGTKLVADTSEELEDGRFRRTQTFEREDGRSFTRVEDFTLTQQGARRTVYQQNPSGAITTYEEVLDREQNGSFRRTQRFQDEAGDTATQITTNYKVTDAFILTGGSTARNTAYPSASPFSASRGTQLDLQA</sequence>